<dbReference type="AlphaFoldDB" id="A0A1F5ZSJ2"/>
<accession>A0A1F5ZSJ2</accession>
<reference evidence="1 2" key="1">
    <citation type="journal article" date="2016" name="Nat. Commun.">
        <title>Thousands of microbial genomes shed light on interconnected biogeochemical processes in an aquifer system.</title>
        <authorList>
            <person name="Anantharaman K."/>
            <person name="Brown C.T."/>
            <person name="Hug L.A."/>
            <person name="Sharon I."/>
            <person name="Castelle C.J."/>
            <person name="Probst A.J."/>
            <person name="Thomas B.C."/>
            <person name="Singh A."/>
            <person name="Wilkins M.J."/>
            <person name="Karaoz U."/>
            <person name="Brodie E.L."/>
            <person name="Williams K.H."/>
            <person name="Hubbard S.S."/>
            <person name="Banfield J.F."/>
        </authorList>
    </citation>
    <scope>NUCLEOTIDE SEQUENCE [LARGE SCALE GENOMIC DNA]</scope>
</reference>
<dbReference type="Proteomes" id="UP000176923">
    <property type="component" value="Unassembled WGS sequence"/>
</dbReference>
<sequence length="129" mass="14249">MAARIKILIFLVFFIVVSFIFVHTSLALTPIISPTESDFARDVRMGIDQTANDPAASTLKSNIEENQIVEGKISTGSDVDVVEVIQSMDQSDLNEDFTPAEEITQNDTEDTIEIKPGLNTINPTEKITY</sequence>
<proteinExistence type="predicted"/>
<name>A0A1F5ZSJ2_9BACT</name>
<dbReference type="EMBL" id="MFJL01000026">
    <property type="protein sequence ID" value="OGG15418.1"/>
    <property type="molecule type" value="Genomic_DNA"/>
</dbReference>
<organism evidence="1 2">
    <name type="scientific">Candidatus Gottesmanbacteria bacterium RIFCSPHIGHO2_02_FULL_39_11</name>
    <dbReference type="NCBI Taxonomy" id="1798382"/>
    <lineage>
        <taxon>Bacteria</taxon>
        <taxon>Candidatus Gottesmaniibacteriota</taxon>
    </lineage>
</organism>
<comment type="caution">
    <text evidence="1">The sequence shown here is derived from an EMBL/GenBank/DDBJ whole genome shotgun (WGS) entry which is preliminary data.</text>
</comment>
<evidence type="ECO:0000313" key="1">
    <source>
        <dbReference type="EMBL" id="OGG15418.1"/>
    </source>
</evidence>
<dbReference type="STRING" id="1798382.A3D77_07815"/>
<evidence type="ECO:0000313" key="2">
    <source>
        <dbReference type="Proteomes" id="UP000176923"/>
    </source>
</evidence>
<protein>
    <submittedName>
        <fullName evidence="1">Uncharacterized protein</fullName>
    </submittedName>
</protein>
<gene>
    <name evidence="1" type="ORF">A3D77_07815</name>
</gene>